<evidence type="ECO:0000256" key="1">
    <source>
        <dbReference type="ARBA" id="ARBA00004141"/>
    </source>
</evidence>
<dbReference type="Proteomes" id="UP000245942">
    <property type="component" value="Unassembled WGS sequence"/>
</dbReference>
<evidence type="ECO:0000259" key="11">
    <source>
        <dbReference type="PROSITE" id="PS50929"/>
    </source>
</evidence>
<dbReference type="InterPro" id="IPR003439">
    <property type="entry name" value="ABC_transporter-like_ATP-bd"/>
</dbReference>
<dbReference type="PANTHER" id="PTHR43394">
    <property type="entry name" value="ATP-DEPENDENT PERMEASE MDL1, MITOCHONDRIAL"/>
    <property type="match status" value="1"/>
</dbReference>
<dbReference type="FunFam" id="1.20.1560.10:FF:000085">
    <property type="entry name" value="Probable ATP-binding cassette (ABC) transporter"/>
    <property type="match status" value="1"/>
</dbReference>
<dbReference type="STRING" id="1684307.A0A316UDC5"/>
<dbReference type="Pfam" id="PF00005">
    <property type="entry name" value="ABC_tran"/>
    <property type="match status" value="1"/>
</dbReference>
<dbReference type="FunFam" id="3.40.50.300:FF:000604">
    <property type="entry name" value="ABC transporter B family member 28"/>
    <property type="match status" value="1"/>
</dbReference>
<dbReference type="GO" id="GO:0016887">
    <property type="term" value="F:ATP hydrolysis activity"/>
    <property type="evidence" value="ECO:0007669"/>
    <property type="project" value="InterPro"/>
</dbReference>
<dbReference type="SMART" id="SM00382">
    <property type="entry name" value="AAA"/>
    <property type="match status" value="1"/>
</dbReference>
<dbReference type="InterPro" id="IPR036640">
    <property type="entry name" value="ABC1_TM_sf"/>
</dbReference>
<evidence type="ECO:0000256" key="5">
    <source>
        <dbReference type="ARBA" id="ARBA00022840"/>
    </source>
</evidence>
<dbReference type="EMBL" id="KZ819322">
    <property type="protein sequence ID" value="PWN22844.1"/>
    <property type="molecule type" value="Genomic_DNA"/>
</dbReference>
<dbReference type="Gene3D" id="3.40.50.300">
    <property type="entry name" value="P-loop containing nucleotide triphosphate hydrolases"/>
    <property type="match status" value="1"/>
</dbReference>
<dbReference type="PROSITE" id="PS00211">
    <property type="entry name" value="ABC_TRANSPORTER_1"/>
    <property type="match status" value="1"/>
</dbReference>
<proteinExistence type="predicted"/>
<evidence type="ECO:0000256" key="8">
    <source>
        <dbReference type="SAM" id="MobiDB-lite"/>
    </source>
</evidence>
<feature type="transmembrane region" description="Helical" evidence="9">
    <location>
        <begin position="332"/>
        <end position="357"/>
    </location>
</feature>
<keyword evidence="4" id="KW-0547">Nucleotide-binding</keyword>
<dbReference type="InterPro" id="IPR003593">
    <property type="entry name" value="AAA+_ATPase"/>
</dbReference>
<dbReference type="InterPro" id="IPR027417">
    <property type="entry name" value="P-loop_NTPase"/>
</dbReference>
<evidence type="ECO:0000256" key="2">
    <source>
        <dbReference type="ARBA" id="ARBA00022448"/>
    </source>
</evidence>
<dbReference type="PROSITE" id="PS50893">
    <property type="entry name" value="ABC_TRANSPORTER_2"/>
    <property type="match status" value="1"/>
</dbReference>
<keyword evidence="5" id="KW-0067">ATP-binding</keyword>
<organism evidence="12 13">
    <name type="scientific">Pseudomicrostroma glucosiphilum</name>
    <dbReference type="NCBI Taxonomy" id="1684307"/>
    <lineage>
        <taxon>Eukaryota</taxon>
        <taxon>Fungi</taxon>
        <taxon>Dikarya</taxon>
        <taxon>Basidiomycota</taxon>
        <taxon>Ustilaginomycotina</taxon>
        <taxon>Exobasidiomycetes</taxon>
        <taxon>Microstromatales</taxon>
        <taxon>Microstromatales incertae sedis</taxon>
        <taxon>Pseudomicrostroma</taxon>
    </lineage>
</organism>
<keyword evidence="2" id="KW-0813">Transport</keyword>
<dbReference type="GO" id="GO:0015421">
    <property type="term" value="F:ABC-type oligopeptide transporter activity"/>
    <property type="evidence" value="ECO:0007669"/>
    <property type="project" value="TreeGrafter"/>
</dbReference>
<feature type="domain" description="ABC transmembrane type-1" evidence="11">
    <location>
        <begin position="179"/>
        <end position="484"/>
    </location>
</feature>
<dbReference type="GO" id="GO:0005524">
    <property type="term" value="F:ATP binding"/>
    <property type="evidence" value="ECO:0007669"/>
    <property type="project" value="UniProtKB-KW"/>
</dbReference>
<dbReference type="InterPro" id="IPR017871">
    <property type="entry name" value="ABC_transporter-like_CS"/>
</dbReference>
<evidence type="ECO:0000256" key="6">
    <source>
        <dbReference type="ARBA" id="ARBA00022989"/>
    </source>
</evidence>
<dbReference type="AlphaFoldDB" id="A0A316UDC5"/>
<keyword evidence="13" id="KW-1185">Reference proteome</keyword>
<feature type="domain" description="ABC transporter" evidence="10">
    <location>
        <begin position="520"/>
        <end position="757"/>
    </location>
</feature>
<feature type="transmembrane region" description="Helical" evidence="9">
    <location>
        <begin position="424"/>
        <end position="444"/>
    </location>
</feature>
<sequence>MSLIPLGPRCAASGSRHAAFALRNVQVQSNKCGSRALSTASSRLLLSANTAAPLSWPRVQSALQPSRVSVTRSPLVLSRWNSSKTTPPSSSPAKSSSPTASSSKTSSETSASSTTAPAAASAVQKLVARIRDAFLQSLAKAASRSGTGTGGKDTTTAPPTYPDFRRLFSLAAPEKKALFLALSLLLVSSAVSLAVPFTIGKVIDFFTAPTPAETDGKDGSSDDAAKKKDKTIFGMGFKSVVLVLVFVFATGAAAKAGSNIMLNLAGVRIVRNIREKCFGNAVRQEVEWADKSHGDIISRLSVDTSIVGDAVTYELGDGLRSFLTVIFSGTTMFLISPSLTLLMMGVVPPAAIGAVFYGRYLRDLTNKTQEAVGQMTRTAEERLNPQAFRTVTAFNAQAIEQRRFAVKVKDIADIETKETYASGFFYAGTGFVGNCSILVLLTYGGTLVSRGVITVGDLTSLLMYTAYLGGGLANMTSFFASIMKGVGAGARVFQLIDRESEVRLGEGRPLTEAEKKKAKIEFRNVHFAYPSRPGVKVLDGIDLTIERGESVALVGGSGVGKSSVHSLLMRYYDPDTGSITYGDAPIKDIAPADLRDQLAVVTQEPILFSGTLLENISYGCDPPPSREQVIEAAKMANCWEFVEQLPGGLDEEIGSRQLSGGQRQRVAIARALCRKPKILLLDEATSALDSASEYLVNKSISDIIRQGDITVWIVAHRLSTIKSANRILVLQGGKIIENGSFEELDRPGSAFRKLVGSQIERDDEGDGETIVQDDAVQQGQGQTVRA</sequence>
<feature type="transmembrane region" description="Helical" evidence="9">
    <location>
        <begin position="235"/>
        <end position="254"/>
    </location>
</feature>
<evidence type="ECO:0000256" key="7">
    <source>
        <dbReference type="ARBA" id="ARBA00023136"/>
    </source>
</evidence>
<evidence type="ECO:0000256" key="9">
    <source>
        <dbReference type="SAM" id="Phobius"/>
    </source>
</evidence>
<dbReference type="GO" id="GO:0090374">
    <property type="term" value="P:oligopeptide export from mitochondrion"/>
    <property type="evidence" value="ECO:0007669"/>
    <property type="project" value="TreeGrafter"/>
</dbReference>
<dbReference type="RefSeq" id="XP_025350004.1">
    <property type="nucleotide sequence ID" value="XM_025490160.1"/>
</dbReference>
<evidence type="ECO:0008006" key="14">
    <source>
        <dbReference type="Google" id="ProtNLM"/>
    </source>
</evidence>
<feature type="transmembrane region" description="Helical" evidence="9">
    <location>
        <begin position="464"/>
        <end position="483"/>
    </location>
</feature>
<dbReference type="InterPro" id="IPR039421">
    <property type="entry name" value="Type_1_exporter"/>
</dbReference>
<dbReference type="PROSITE" id="PS50929">
    <property type="entry name" value="ABC_TM1F"/>
    <property type="match status" value="1"/>
</dbReference>
<keyword evidence="6 9" id="KW-1133">Transmembrane helix</keyword>
<feature type="region of interest" description="Disordered" evidence="8">
    <location>
        <begin position="79"/>
        <end position="115"/>
    </location>
</feature>
<keyword evidence="3 9" id="KW-0812">Transmembrane</keyword>
<gene>
    <name evidence="12" type="ORF">BCV69DRAFT_245582</name>
</gene>
<dbReference type="InterPro" id="IPR011527">
    <property type="entry name" value="ABC1_TM_dom"/>
</dbReference>
<reference evidence="12 13" key="1">
    <citation type="journal article" date="2018" name="Mol. Biol. Evol.">
        <title>Broad Genomic Sampling Reveals a Smut Pathogenic Ancestry of the Fungal Clade Ustilaginomycotina.</title>
        <authorList>
            <person name="Kijpornyongpan T."/>
            <person name="Mondo S.J."/>
            <person name="Barry K."/>
            <person name="Sandor L."/>
            <person name="Lee J."/>
            <person name="Lipzen A."/>
            <person name="Pangilinan J."/>
            <person name="LaButti K."/>
            <person name="Hainaut M."/>
            <person name="Henrissat B."/>
            <person name="Grigoriev I.V."/>
            <person name="Spatafora J.W."/>
            <person name="Aime M.C."/>
        </authorList>
    </citation>
    <scope>NUCLEOTIDE SEQUENCE [LARGE SCALE GENOMIC DNA]</scope>
    <source>
        <strain evidence="12 13">MCA 4718</strain>
    </source>
</reference>
<accession>A0A316UDC5</accession>
<dbReference type="OrthoDB" id="6500128at2759"/>
<feature type="transmembrane region" description="Helical" evidence="9">
    <location>
        <begin position="177"/>
        <end position="199"/>
    </location>
</feature>
<evidence type="ECO:0000313" key="13">
    <source>
        <dbReference type="Proteomes" id="UP000245942"/>
    </source>
</evidence>
<evidence type="ECO:0000256" key="3">
    <source>
        <dbReference type="ARBA" id="ARBA00022692"/>
    </source>
</evidence>
<evidence type="ECO:0000259" key="10">
    <source>
        <dbReference type="PROSITE" id="PS50893"/>
    </source>
</evidence>
<dbReference type="CDD" id="cd18573">
    <property type="entry name" value="ABC_6TM_ABCB10_like"/>
    <property type="match status" value="1"/>
</dbReference>
<dbReference type="GeneID" id="37011894"/>
<dbReference type="SUPFAM" id="SSF90123">
    <property type="entry name" value="ABC transporter transmembrane region"/>
    <property type="match status" value="1"/>
</dbReference>
<name>A0A316UDC5_9BASI</name>
<dbReference type="PANTHER" id="PTHR43394:SF1">
    <property type="entry name" value="ATP-BINDING CASSETTE SUB-FAMILY B MEMBER 10, MITOCHONDRIAL"/>
    <property type="match status" value="1"/>
</dbReference>
<keyword evidence="7 9" id="KW-0472">Membrane</keyword>
<comment type="subcellular location">
    <subcellularLocation>
        <location evidence="1">Membrane</location>
        <topology evidence="1">Multi-pass membrane protein</topology>
    </subcellularLocation>
</comment>
<dbReference type="Gene3D" id="1.20.1560.10">
    <property type="entry name" value="ABC transporter type 1, transmembrane domain"/>
    <property type="match status" value="1"/>
</dbReference>
<protein>
    <recommendedName>
        <fullName evidence="14">P-loop containing nucleoside triphosphate hydrolase protein</fullName>
    </recommendedName>
</protein>
<evidence type="ECO:0000256" key="4">
    <source>
        <dbReference type="ARBA" id="ARBA00022741"/>
    </source>
</evidence>
<dbReference type="GO" id="GO:0005743">
    <property type="term" value="C:mitochondrial inner membrane"/>
    <property type="evidence" value="ECO:0007669"/>
    <property type="project" value="TreeGrafter"/>
</dbReference>
<feature type="compositionally biased region" description="Low complexity" evidence="8">
    <location>
        <begin position="82"/>
        <end position="115"/>
    </location>
</feature>
<dbReference type="SUPFAM" id="SSF52540">
    <property type="entry name" value="P-loop containing nucleoside triphosphate hydrolases"/>
    <property type="match status" value="1"/>
</dbReference>
<dbReference type="Pfam" id="PF00664">
    <property type="entry name" value="ABC_membrane"/>
    <property type="match status" value="1"/>
</dbReference>
<evidence type="ECO:0000313" key="12">
    <source>
        <dbReference type="EMBL" id="PWN22844.1"/>
    </source>
</evidence>